<sequence length="158" mass="17527">MNKVDILLGYIVSPDSDTSTLPTHWAHALQHWGQMTWLMTCSMTWLMNPPRNTLPSPPPAYTHAILWDADNDGDSEDPTCHETHGLGSGHKAFSAAPTHYTPNKSLHEGDDADHRADHRKQGLQGTNNYSNTDQTRPTTHHTLTKARQTEAAARTTPV</sequence>
<evidence type="ECO:0000256" key="1">
    <source>
        <dbReference type="SAM" id="MobiDB-lite"/>
    </source>
</evidence>
<accession>W4FRB2</accession>
<feature type="region of interest" description="Disordered" evidence="1">
    <location>
        <begin position="68"/>
        <end position="158"/>
    </location>
</feature>
<protein>
    <submittedName>
        <fullName evidence="2">Uncharacterized protein</fullName>
    </submittedName>
</protein>
<feature type="compositionally biased region" description="Basic and acidic residues" evidence="1">
    <location>
        <begin position="105"/>
        <end position="120"/>
    </location>
</feature>
<dbReference type="AlphaFoldDB" id="W4FRB2"/>
<name>W4FRB2_APHAT</name>
<reference evidence="2" key="1">
    <citation type="submission" date="2013-12" db="EMBL/GenBank/DDBJ databases">
        <title>The Genome Sequence of Aphanomyces astaci APO3.</title>
        <authorList>
            <consortium name="The Broad Institute Genomics Platform"/>
            <person name="Russ C."/>
            <person name="Tyler B."/>
            <person name="van West P."/>
            <person name="Dieguez-Uribeondo J."/>
            <person name="Young S.K."/>
            <person name="Zeng Q."/>
            <person name="Gargeya S."/>
            <person name="Fitzgerald M."/>
            <person name="Abouelleil A."/>
            <person name="Alvarado L."/>
            <person name="Chapman S.B."/>
            <person name="Gainer-Dewar J."/>
            <person name="Goldberg J."/>
            <person name="Griggs A."/>
            <person name="Gujja S."/>
            <person name="Hansen M."/>
            <person name="Howarth C."/>
            <person name="Imamovic A."/>
            <person name="Ireland A."/>
            <person name="Larimer J."/>
            <person name="McCowan C."/>
            <person name="Murphy C."/>
            <person name="Pearson M."/>
            <person name="Poon T.W."/>
            <person name="Priest M."/>
            <person name="Roberts A."/>
            <person name="Saif S."/>
            <person name="Shea T."/>
            <person name="Sykes S."/>
            <person name="Wortman J."/>
            <person name="Nusbaum C."/>
            <person name="Birren B."/>
        </authorList>
    </citation>
    <scope>NUCLEOTIDE SEQUENCE [LARGE SCALE GENOMIC DNA]</scope>
    <source>
        <strain evidence="2">APO3</strain>
    </source>
</reference>
<evidence type="ECO:0000313" key="2">
    <source>
        <dbReference type="EMBL" id="ETV69188.1"/>
    </source>
</evidence>
<dbReference type="RefSeq" id="XP_009841290.1">
    <property type="nucleotide sequence ID" value="XM_009842988.1"/>
</dbReference>
<organism evidence="2">
    <name type="scientific">Aphanomyces astaci</name>
    <name type="common">Crayfish plague agent</name>
    <dbReference type="NCBI Taxonomy" id="112090"/>
    <lineage>
        <taxon>Eukaryota</taxon>
        <taxon>Sar</taxon>
        <taxon>Stramenopiles</taxon>
        <taxon>Oomycota</taxon>
        <taxon>Saprolegniomycetes</taxon>
        <taxon>Saprolegniales</taxon>
        <taxon>Verrucalvaceae</taxon>
        <taxon>Aphanomyces</taxon>
    </lineage>
</organism>
<dbReference type="EMBL" id="KI913178">
    <property type="protein sequence ID" value="ETV69188.1"/>
    <property type="molecule type" value="Genomic_DNA"/>
</dbReference>
<proteinExistence type="predicted"/>
<gene>
    <name evidence="2" type="ORF">H257_15017</name>
</gene>
<dbReference type="VEuPathDB" id="FungiDB:H257_15017"/>
<feature type="compositionally biased region" description="Polar residues" evidence="1">
    <location>
        <begin position="123"/>
        <end position="137"/>
    </location>
</feature>
<dbReference type="GeneID" id="20817013"/>